<protein>
    <submittedName>
        <fullName evidence="1">Uncharacterized protein</fullName>
    </submittedName>
</protein>
<dbReference type="STRING" id="114686.BM536_006965"/>
<name>A0A1V6MWU7_9ACTN</name>
<dbReference type="AlphaFoldDB" id="A0A1V6MWU7"/>
<dbReference type="EMBL" id="MPOH02000007">
    <property type="protein sequence ID" value="OQD56852.1"/>
    <property type="molecule type" value="Genomic_DNA"/>
</dbReference>
<proteinExistence type="predicted"/>
<evidence type="ECO:0000313" key="2">
    <source>
        <dbReference type="Proteomes" id="UP000184286"/>
    </source>
</evidence>
<comment type="caution">
    <text evidence="1">The sequence shown here is derived from an EMBL/GenBank/DDBJ whole genome shotgun (WGS) entry which is preliminary data.</text>
</comment>
<gene>
    <name evidence="1" type="ORF">BM536_006965</name>
</gene>
<dbReference type="Proteomes" id="UP000184286">
    <property type="component" value="Unassembled WGS sequence"/>
</dbReference>
<organism evidence="1 2">
    <name type="scientific">Streptomyces phaeoluteigriseus</name>
    <dbReference type="NCBI Taxonomy" id="114686"/>
    <lineage>
        <taxon>Bacteria</taxon>
        <taxon>Bacillati</taxon>
        <taxon>Actinomycetota</taxon>
        <taxon>Actinomycetes</taxon>
        <taxon>Kitasatosporales</taxon>
        <taxon>Streptomycetaceae</taxon>
        <taxon>Streptomyces</taxon>
        <taxon>Streptomyces aurantiacus group</taxon>
    </lineage>
</organism>
<reference evidence="1 2" key="2">
    <citation type="submission" date="2017-02" db="EMBL/GenBank/DDBJ databases">
        <title>Draft genome sequence of Streptomyces phaeoluteigriseus type strain DSM41896.</title>
        <authorList>
            <person name="Salih T.S."/>
            <person name="Algora Gallardo L."/>
            <person name="Melo Santos T."/>
            <person name="Filgueira Martinez S."/>
            <person name="Herron P.R."/>
        </authorList>
    </citation>
    <scope>NUCLEOTIDE SEQUENCE [LARGE SCALE GENOMIC DNA]</scope>
    <source>
        <strain evidence="1 2">DSM 41896</strain>
    </source>
</reference>
<sequence length="153" mass="16333">MNRVVRGATGFWGQGDAPVPQVDVVAFKTACHVAARSIRATVGEVTSAGVTPNFHMALITAPGIRSTVLCHTVLPVVAFVARSPQAGAPLADFTSPPAWADAFELGGFRLLGVEELSMPLAAADTSELAEAELEQVRYWHPSTVGELMFNWWD</sequence>
<accession>A0A1V6MWU7</accession>
<evidence type="ECO:0000313" key="1">
    <source>
        <dbReference type="EMBL" id="OQD56852.1"/>
    </source>
</evidence>
<reference evidence="2" key="1">
    <citation type="submission" date="2016-11" db="EMBL/GenBank/DDBJ databases">
        <authorList>
            <person name="Schniete J.K."/>
            <person name="Salih T."/>
            <person name="Algora Gallardo L."/>
            <person name="Martinez Fernandez S."/>
            <person name="Herron P.R."/>
        </authorList>
    </citation>
    <scope>NUCLEOTIDE SEQUENCE [LARGE SCALE GENOMIC DNA]</scope>
    <source>
        <strain evidence="2">DSM 41896</strain>
    </source>
</reference>